<feature type="domain" description="EF-hand" evidence="3">
    <location>
        <begin position="35"/>
        <end position="70"/>
    </location>
</feature>
<evidence type="ECO:0000313" key="4">
    <source>
        <dbReference type="EMBL" id="CAF3873102.1"/>
    </source>
</evidence>
<dbReference type="InterPro" id="IPR057316">
    <property type="entry name" value="Rab11-FIP3/4_dom"/>
</dbReference>
<dbReference type="InterPro" id="IPR002048">
    <property type="entry name" value="EF_hand_dom"/>
</dbReference>
<evidence type="ECO:0000256" key="1">
    <source>
        <dbReference type="SAM" id="Coils"/>
    </source>
</evidence>
<name>A0A8S2KWK0_9BILA</name>
<dbReference type="PROSITE" id="PS50222">
    <property type="entry name" value="EF_HAND_2"/>
    <property type="match status" value="1"/>
</dbReference>
<evidence type="ECO:0000313" key="5">
    <source>
        <dbReference type="Proteomes" id="UP000681720"/>
    </source>
</evidence>
<protein>
    <recommendedName>
        <fullName evidence="3">EF-hand domain-containing protein</fullName>
    </recommendedName>
</protein>
<accession>A0A8S2KWK0</accession>
<dbReference type="Gene3D" id="1.10.287.1490">
    <property type="match status" value="1"/>
</dbReference>
<dbReference type="SUPFAM" id="SSF47473">
    <property type="entry name" value="EF-hand"/>
    <property type="match status" value="1"/>
</dbReference>
<dbReference type="GO" id="GO:0055038">
    <property type="term" value="C:recycling endosome membrane"/>
    <property type="evidence" value="ECO:0007669"/>
    <property type="project" value="TreeGrafter"/>
</dbReference>
<gene>
    <name evidence="4" type="ORF">GIL414_LOCUS5135</name>
</gene>
<evidence type="ECO:0000259" key="3">
    <source>
        <dbReference type="PROSITE" id="PS50222"/>
    </source>
</evidence>
<feature type="coiled-coil region" evidence="1">
    <location>
        <begin position="218"/>
        <end position="266"/>
    </location>
</feature>
<dbReference type="GO" id="GO:0005509">
    <property type="term" value="F:calcium ion binding"/>
    <property type="evidence" value="ECO:0007669"/>
    <property type="project" value="InterPro"/>
</dbReference>
<dbReference type="GO" id="GO:0032154">
    <property type="term" value="C:cleavage furrow"/>
    <property type="evidence" value="ECO:0007669"/>
    <property type="project" value="TreeGrafter"/>
</dbReference>
<feature type="coiled-coil region" evidence="1">
    <location>
        <begin position="342"/>
        <end position="438"/>
    </location>
</feature>
<dbReference type="PANTHER" id="PTHR15726:SF7">
    <property type="entry name" value="NUCLEAR FALLOUT, ISOFORM J"/>
    <property type="match status" value="1"/>
</dbReference>
<dbReference type="InterPro" id="IPR051977">
    <property type="entry name" value="Rab11-interacting_regulator"/>
</dbReference>
<reference evidence="4" key="1">
    <citation type="submission" date="2021-02" db="EMBL/GenBank/DDBJ databases">
        <authorList>
            <person name="Nowell W R."/>
        </authorList>
    </citation>
    <scope>NUCLEOTIDE SEQUENCE</scope>
</reference>
<keyword evidence="1" id="KW-0175">Coiled coil</keyword>
<dbReference type="InterPro" id="IPR011992">
    <property type="entry name" value="EF-hand-dom_pair"/>
</dbReference>
<dbReference type="GO" id="GO:0032465">
    <property type="term" value="P:regulation of cytokinesis"/>
    <property type="evidence" value="ECO:0007669"/>
    <property type="project" value="TreeGrafter"/>
</dbReference>
<feature type="compositionally biased region" description="Polar residues" evidence="2">
    <location>
        <begin position="101"/>
        <end position="110"/>
    </location>
</feature>
<comment type="caution">
    <text evidence="4">The sequence shown here is derived from an EMBL/GenBank/DDBJ whole genome shotgun (WGS) entry which is preliminary data.</text>
</comment>
<proteinExistence type="predicted"/>
<dbReference type="Proteomes" id="UP000681720">
    <property type="component" value="Unassembled WGS sequence"/>
</dbReference>
<feature type="non-terminal residue" evidence="4">
    <location>
        <position position="457"/>
    </location>
</feature>
<feature type="region of interest" description="Disordered" evidence="2">
    <location>
        <begin position="86"/>
        <end position="193"/>
    </location>
</feature>
<sequence length="457" mass="52613">MMDIDFKQVFSILDENDEGQIQLRRFVDVANNYYSDAEQLARITKALDPNNTGLINFEQFCKGIDQISELQGLTLKEVACDLTRRSRENSLVEDSDRRSLNQDGSTTTFNEYDVENDDIFHNKSHTSNNRTSTSITNTTTPKKSNNHNQNSNTNDSSLSSRLNSPFYGDDEEFSGVAEPSSTVYSPDTVYPRAPSQRISNTLKRNSYLPPITPAEQADQQLQETVDDLQLKIETLTEQKQATTERLAKIQSENGDLRSRLLALEDRFHDLEGQQTLKAHSEQQRYNEYINQKDRTFLQEKEVLQSRINAIETELKQTHTVNGQMKKDVKELKQKLDDVDFQLRDSQVRCNNLADDNEKLLKQLRLQREELAAEKLTNAQLAEQLTYEASSSQVGRTLSRTESIISKSETRIEDLMAQIKQLKLENEKLISENKELQDRAVVAYAFDKKFIRDFFLRI</sequence>
<dbReference type="PANTHER" id="PTHR15726">
    <property type="entry name" value="RAB11-FAMILY INTERACTING PROTEIN"/>
    <property type="match status" value="1"/>
</dbReference>
<feature type="compositionally biased region" description="Basic and acidic residues" evidence="2">
    <location>
        <begin position="86"/>
        <end position="100"/>
    </location>
</feature>
<dbReference type="Pfam" id="PF25450">
    <property type="entry name" value="Rab11-FIP3"/>
    <property type="match status" value="1"/>
</dbReference>
<dbReference type="AlphaFoldDB" id="A0A8S2KWK0"/>
<evidence type="ECO:0000256" key="2">
    <source>
        <dbReference type="SAM" id="MobiDB-lite"/>
    </source>
</evidence>
<dbReference type="GO" id="GO:0032456">
    <property type="term" value="P:endocytic recycling"/>
    <property type="evidence" value="ECO:0007669"/>
    <property type="project" value="TreeGrafter"/>
</dbReference>
<organism evidence="4 5">
    <name type="scientific">Rotaria magnacalcarata</name>
    <dbReference type="NCBI Taxonomy" id="392030"/>
    <lineage>
        <taxon>Eukaryota</taxon>
        <taxon>Metazoa</taxon>
        <taxon>Spiralia</taxon>
        <taxon>Gnathifera</taxon>
        <taxon>Rotifera</taxon>
        <taxon>Eurotatoria</taxon>
        <taxon>Bdelloidea</taxon>
        <taxon>Philodinida</taxon>
        <taxon>Philodinidae</taxon>
        <taxon>Rotaria</taxon>
    </lineage>
</organism>
<dbReference type="GO" id="GO:0030496">
    <property type="term" value="C:midbody"/>
    <property type="evidence" value="ECO:0007669"/>
    <property type="project" value="TreeGrafter"/>
</dbReference>
<feature type="compositionally biased region" description="Low complexity" evidence="2">
    <location>
        <begin position="125"/>
        <end position="157"/>
    </location>
</feature>
<dbReference type="EMBL" id="CAJOBJ010001318">
    <property type="protein sequence ID" value="CAF3873102.1"/>
    <property type="molecule type" value="Genomic_DNA"/>
</dbReference>
<dbReference type="Gene3D" id="1.10.238.10">
    <property type="entry name" value="EF-hand"/>
    <property type="match status" value="1"/>
</dbReference>
<dbReference type="GO" id="GO:0030139">
    <property type="term" value="C:endocytic vesicle"/>
    <property type="evidence" value="ECO:0007669"/>
    <property type="project" value="TreeGrafter"/>
</dbReference>